<dbReference type="Gene3D" id="1.10.357.10">
    <property type="entry name" value="Tetracycline Repressor, domain 2"/>
    <property type="match status" value="1"/>
</dbReference>
<keyword evidence="3" id="KW-0804">Transcription</keyword>
<gene>
    <name evidence="6" type="ORF">NJQ99_09950</name>
</gene>
<dbReference type="RefSeq" id="WP_269332676.1">
    <property type="nucleotide sequence ID" value="NZ_JAMZFT010000002.1"/>
</dbReference>
<accession>A0A9J6PDL0</accession>
<dbReference type="PRINTS" id="PR00455">
    <property type="entry name" value="HTHTETR"/>
</dbReference>
<dbReference type="GO" id="GO:0000976">
    <property type="term" value="F:transcription cis-regulatory region binding"/>
    <property type="evidence" value="ECO:0007669"/>
    <property type="project" value="TreeGrafter"/>
</dbReference>
<dbReference type="InterPro" id="IPR050109">
    <property type="entry name" value="HTH-type_TetR-like_transc_reg"/>
</dbReference>
<dbReference type="Pfam" id="PF00440">
    <property type="entry name" value="TetR_N"/>
    <property type="match status" value="1"/>
</dbReference>
<dbReference type="InterPro" id="IPR001647">
    <property type="entry name" value="HTH_TetR"/>
</dbReference>
<evidence type="ECO:0000313" key="7">
    <source>
        <dbReference type="Proteomes" id="UP001055804"/>
    </source>
</evidence>
<dbReference type="AlphaFoldDB" id="A0A9J6PDL0"/>
<dbReference type="PANTHER" id="PTHR30055:SF234">
    <property type="entry name" value="HTH-TYPE TRANSCRIPTIONAL REGULATOR BETI"/>
    <property type="match status" value="1"/>
</dbReference>
<keyword evidence="7" id="KW-1185">Reference proteome</keyword>
<protein>
    <submittedName>
        <fullName evidence="6">TetR/AcrR family transcriptional regulator</fullName>
    </submittedName>
</protein>
<keyword evidence="2 4" id="KW-0238">DNA-binding</keyword>
<comment type="caution">
    <text evidence="6">The sequence shown here is derived from an EMBL/GenBank/DDBJ whole genome shotgun (WGS) entry which is preliminary data.</text>
</comment>
<evidence type="ECO:0000259" key="5">
    <source>
        <dbReference type="PROSITE" id="PS50977"/>
    </source>
</evidence>
<dbReference type="InterPro" id="IPR009057">
    <property type="entry name" value="Homeodomain-like_sf"/>
</dbReference>
<evidence type="ECO:0000256" key="2">
    <source>
        <dbReference type="ARBA" id="ARBA00023125"/>
    </source>
</evidence>
<evidence type="ECO:0000313" key="6">
    <source>
        <dbReference type="EMBL" id="MCP1336729.1"/>
    </source>
</evidence>
<proteinExistence type="predicted"/>
<evidence type="ECO:0000256" key="3">
    <source>
        <dbReference type="ARBA" id="ARBA00023163"/>
    </source>
</evidence>
<name>A0A9J6PDL0_9PROT</name>
<dbReference type="Proteomes" id="UP001055804">
    <property type="component" value="Unassembled WGS sequence"/>
</dbReference>
<sequence length="204" mass="21552">MTGTTGRAAKDRRADTLRETRRSLIVEAAKRVFVADGLEAASMRAIAAEAGCTTGAIYPLFRGKEEIYAAVLSEQLGALMQAVSDAVAAEGDPAAAARAGLDAFFRYYRARPDELALGLYLFRGLKPAGLSSDLDRALNERLIRVFGLIEGRYARAGDANPRARTAAGIAQAVGLLVLEQTGRLRLFGTPAPGLMAGWLKGPGG</sequence>
<dbReference type="EMBL" id="JAMZFT010000002">
    <property type="protein sequence ID" value="MCP1336729.1"/>
    <property type="molecule type" value="Genomic_DNA"/>
</dbReference>
<reference evidence="6" key="1">
    <citation type="submission" date="2022-06" db="EMBL/GenBank/DDBJ databases">
        <title>Isolation and Genomics of Futiania mangrovii gen. nov., sp. nov., a Rare and Metabolically-versatile member in the Class Alphaproteobacteria.</title>
        <authorList>
            <person name="Liu L."/>
            <person name="Huang W.-C."/>
            <person name="Pan J."/>
            <person name="Li J."/>
            <person name="Huang Y."/>
            <person name="Du H."/>
            <person name="Liu Y."/>
            <person name="Li M."/>
        </authorList>
    </citation>
    <scope>NUCLEOTIDE SEQUENCE</scope>
    <source>
        <strain evidence="6">FT118</strain>
    </source>
</reference>
<evidence type="ECO:0000256" key="4">
    <source>
        <dbReference type="PROSITE-ProRule" id="PRU00335"/>
    </source>
</evidence>
<feature type="DNA-binding region" description="H-T-H motif" evidence="4">
    <location>
        <begin position="42"/>
        <end position="61"/>
    </location>
</feature>
<feature type="domain" description="HTH tetR-type" evidence="5">
    <location>
        <begin position="19"/>
        <end position="79"/>
    </location>
</feature>
<dbReference type="GO" id="GO:0003700">
    <property type="term" value="F:DNA-binding transcription factor activity"/>
    <property type="evidence" value="ECO:0007669"/>
    <property type="project" value="TreeGrafter"/>
</dbReference>
<evidence type="ECO:0000256" key="1">
    <source>
        <dbReference type="ARBA" id="ARBA00023015"/>
    </source>
</evidence>
<dbReference type="PROSITE" id="PS50977">
    <property type="entry name" value="HTH_TETR_2"/>
    <property type="match status" value="1"/>
</dbReference>
<dbReference type="SUPFAM" id="SSF46689">
    <property type="entry name" value="Homeodomain-like"/>
    <property type="match status" value="1"/>
</dbReference>
<organism evidence="6 7">
    <name type="scientific">Futiania mangrovi</name>
    <dbReference type="NCBI Taxonomy" id="2959716"/>
    <lineage>
        <taxon>Bacteria</taxon>
        <taxon>Pseudomonadati</taxon>
        <taxon>Pseudomonadota</taxon>
        <taxon>Alphaproteobacteria</taxon>
        <taxon>Futianiales</taxon>
        <taxon>Futianiaceae</taxon>
        <taxon>Futiania</taxon>
    </lineage>
</organism>
<dbReference type="PANTHER" id="PTHR30055">
    <property type="entry name" value="HTH-TYPE TRANSCRIPTIONAL REGULATOR RUTR"/>
    <property type="match status" value="1"/>
</dbReference>
<keyword evidence="1" id="KW-0805">Transcription regulation</keyword>